<name>A0A951MEA7_9BACT</name>
<keyword evidence="1" id="KW-0472">Membrane</keyword>
<dbReference type="Pfam" id="PF03929">
    <property type="entry name" value="PepSY_TM"/>
    <property type="match status" value="1"/>
</dbReference>
<dbReference type="EMBL" id="RPHB01000008">
    <property type="protein sequence ID" value="MBW3469584.1"/>
    <property type="molecule type" value="Genomic_DNA"/>
</dbReference>
<feature type="transmembrane region" description="Helical" evidence="1">
    <location>
        <begin position="402"/>
        <end position="426"/>
    </location>
</feature>
<feature type="transmembrane region" description="Helical" evidence="1">
    <location>
        <begin position="192"/>
        <end position="216"/>
    </location>
</feature>
<keyword evidence="3" id="KW-1185">Reference proteome</keyword>
<feature type="transmembrane region" description="Helical" evidence="1">
    <location>
        <begin position="341"/>
        <end position="362"/>
    </location>
</feature>
<gene>
    <name evidence="2" type="ORF">EGN73_17435</name>
</gene>
<feature type="transmembrane region" description="Helical" evidence="1">
    <location>
        <begin position="374"/>
        <end position="396"/>
    </location>
</feature>
<reference evidence="2 3" key="1">
    <citation type="journal article" date="2020" name="Syst. Appl. Microbiol.">
        <title>Arthrospiribacter ruber gen. nov., sp. nov., a novel bacterium isolated from Arthrospira cultures.</title>
        <authorList>
            <person name="Waleron M."/>
            <person name="Misztak A."/>
            <person name="Waleron M.M."/>
            <person name="Furmaniak M."/>
            <person name="Mrozik A."/>
            <person name="Waleron K."/>
        </authorList>
    </citation>
    <scope>NUCLEOTIDE SEQUENCE [LARGE SCALE GENOMIC DNA]</scope>
    <source>
        <strain evidence="2 3">DPMB0001</strain>
    </source>
</reference>
<evidence type="ECO:0000313" key="2">
    <source>
        <dbReference type="EMBL" id="MBW3469584.1"/>
    </source>
</evidence>
<protein>
    <submittedName>
        <fullName evidence="2">PepSY domain-containing protein</fullName>
    </submittedName>
</protein>
<dbReference type="PANTHER" id="PTHR34219">
    <property type="entry name" value="IRON-REGULATED INNER MEMBRANE PROTEIN-RELATED"/>
    <property type="match status" value="1"/>
</dbReference>
<feature type="transmembrane region" description="Helical" evidence="1">
    <location>
        <begin position="12"/>
        <end position="35"/>
    </location>
</feature>
<dbReference type="InterPro" id="IPR005625">
    <property type="entry name" value="PepSY-ass_TM"/>
</dbReference>
<keyword evidence="1" id="KW-1133">Transmembrane helix</keyword>
<feature type="transmembrane region" description="Helical" evidence="1">
    <location>
        <begin position="148"/>
        <end position="171"/>
    </location>
</feature>
<keyword evidence="1" id="KW-0812">Transmembrane</keyword>
<evidence type="ECO:0000313" key="3">
    <source>
        <dbReference type="Proteomes" id="UP000727490"/>
    </source>
</evidence>
<comment type="caution">
    <text evidence="2">The sequence shown here is derived from an EMBL/GenBank/DDBJ whole genome shotgun (WGS) entry which is preliminary data.</text>
</comment>
<sequence length="452" mass="51950">MIKNKTLWRIHNWTGLYVGIVIGILSISGAVAIFIPEIEDFLDHSYQLPSSQSGEKASFVFKTVEEGSLPEEFSKFSLLGIYPGQTPEDPWVYDYYYSGEKYESERYKVFVDPSTGDYLGRKDQLNSVPNYLRQVHVRLMDGWYGRQLVGLAGIGLLVISITGLLIYGNFMKSQVFGAIRNQKGIRVIMADWHKLIGIAALLFNLMIAITGGWLGLQPKLMTWTDMKVPNHYQRSEKPLEASQDEALNFDLNALMGKLNTEFPDFKPVMIIPSSNGYNTIEIRGDYVGTLYEPHIHKIVLDKTDLQTLFAYDGRKQNFWHKLYFIQEGLHFGRYAGLITKILYFILGLTSGFLSLTGFIIYLKRKEAKTVFKSTVMKTVFVYSVSILVFLILMGWAVTFFGYVWVATVITPSVYIFLIGFIVYHLFRWRKRRRSIINEKIQKNKSKITARQL</sequence>
<dbReference type="Proteomes" id="UP000727490">
    <property type="component" value="Unassembled WGS sequence"/>
</dbReference>
<dbReference type="AlphaFoldDB" id="A0A951MEA7"/>
<organism evidence="2 3">
    <name type="scientific">Arthrospiribacter ruber</name>
    <dbReference type="NCBI Taxonomy" id="2487934"/>
    <lineage>
        <taxon>Bacteria</taxon>
        <taxon>Pseudomonadati</taxon>
        <taxon>Bacteroidota</taxon>
        <taxon>Cytophagia</taxon>
        <taxon>Cytophagales</taxon>
        <taxon>Cyclobacteriaceae</taxon>
        <taxon>Arthrospiribacter</taxon>
    </lineage>
</organism>
<dbReference type="RefSeq" id="WP_219292801.1">
    <property type="nucleotide sequence ID" value="NZ_RPHB01000008.1"/>
</dbReference>
<evidence type="ECO:0000256" key="1">
    <source>
        <dbReference type="SAM" id="Phobius"/>
    </source>
</evidence>
<accession>A0A951MEA7</accession>
<proteinExistence type="predicted"/>